<dbReference type="AlphaFoldDB" id="A0A4Q2U5L1"/>
<keyword evidence="1" id="KW-0732">Signal</keyword>
<organism evidence="2 3">
    <name type="scientific">Lichenibacterium minor</name>
    <dbReference type="NCBI Taxonomy" id="2316528"/>
    <lineage>
        <taxon>Bacteria</taxon>
        <taxon>Pseudomonadati</taxon>
        <taxon>Pseudomonadota</taxon>
        <taxon>Alphaproteobacteria</taxon>
        <taxon>Hyphomicrobiales</taxon>
        <taxon>Lichenihabitantaceae</taxon>
        <taxon>Lichenibacterium</taxon>
    </lineage>
</organism>
<keyword evidence="3" id="KW-1185">Reference proteome</keyword>
<sequence length="67" mass="7228">MKLFASPKQATLLALVTLSTVAASLSPATAADQHRVYPGSDTAQVKQERASRVAPNLYCNKHENECQ</sequence>
<gene>
    <name evidence="2" type="ORF">D3273_20225</name>
</gene>
<dbReference type="Proteomes" id="UP000290759">
    <property type="component" value="Unassembled WGS sequence"/>
</dbReference>
<reference evidence="2 3" key="1">
    <citation type="submission" date="2018-12" db="EMBL/GenBank/DDBJ databases">
        <authorList>
            <person name="Grouzdev D.S."/>
            <person name="Krutkina M.S."/>
        </authorList>
    </citation>
    <scope>NUCLEOTIDE SEQUENCE [LARGE SCALE GENOMIC DNA]</scope>
    <source>
        <strain evidence="2 3">RmlP026</strain>
    </source>
</reference>
<evidence type="ECO:0000256" key="1">
    <source>
        <dbReference type="SAM" id="SignalP"/>
    </source>
</evidence>
<feature type="signal peptide" evidence="1">
    <location>
        <begin position="1"/>
        <end position="30"/>
    </location>
</feature>
<proteinExistence type="predicted"/>
<accession>A0A4Q2U5L1</accession>
<evidence type="ECO:0008006" key="4">
    <source>
        <dbReference type="Google" id="ProtNLM"/>
    </source>
</evidence>
<reference evidence="2 3" key="2">
    <citation type="submission" date="2019-02" db="EMBL/GenBank/DDBJ databases">
        <title>'Lichenibacterium ramalinii' gen. nov. sp. nov., 'Lichenibacterium minor' gen. nov. sp. nov.</title>
        <authorList>
            <person name="Pankratov T."/>
        </authorList>
    </citation>
    <scope>NUCLEOTIDE SEQUENCE [LARGE SCALE GENOMIC DNA]</scope>
    <source>
        <strain evidence="2 3">RmlP026</strain>
    </source>
</reference>
<dbReference type="RefSeq" id="WP_129228707.1">
    <property type="nucleotide sequence ID" value="NZ_QYBB01000031.1"/>
</dbReference>
<protein>
    <recommendedName>
        <fullName evidence="4">Secreted protein</fullName>
    </recommendedName>
</protein>
<comment type="caution">
    <text evidence="2">The sequence shown here is derived from an EMBL/GenBank/DDBJ whole genome shotgun (WGS) entry which is preliminary data.</text>
</comment>
<evidence type="ECO:0000313" key="2">
    <source>
        <dbReference type="EMBL" id="RYC30115.1"/>
    </source>
</evidence>
<name>A0A4Q2U5L1_9HYPH</name>
<evidence type="ECO:0000313" key="3">
    <source>
        <dbReference type="Proteomes" id="UP000290759"/>
    </source>
</evidence>
<dbReference type="EMBL" id="QYBB01000031">
    <property type="protein sequence ID" value="RYC30115.1"/>
    <property type="molecule type" value="Genomic_DNA"/>
</dbReference>
<feature type="chain" id="PRO_5020757567" description="Secreted protein" evidence="1">
    <location>
        <begin position="31"/>
        <end position="67"/>
    </location>
</feature>